<feature type="transmembrane region" description="Helical" evidence="8">
    <location>
        <begin position="329"/>
        <end position="348"/>
    </location>
</feature>
<protein>
    <recommendedName>
        <fullName evidence="3">Chloride channel CLIC-like protein 1</fullName>
    </recommendedName>
</protein>
<evidence type="ECO:0000313" key="10">
    <source>
        <dbReference type="EMBL" id="CAH3168073.1"/>
    </source>
</evidence>
<evidence type="ECO:0000256" key="1">
    <source>
        <dbReference type="ARBA" id="ARBA00004141"/>
    </source>
</evidence>
<comment type="caution">
    <text evidence="10">The sequence shown here is derived from an EMBL/GenBank/DDBJ whole genome shotgun (WGS) entry which is preliminary data.</text>
</comment>
<evidence type="ECO:0000313" key="11">
    <source>
        <dbReference type="Proteomes" id="UP001159405"/>
    </source>
</evidence>
<dbReference type="Proteomes" id="UP001159405">
    <property type="component" value="Unassembled WGS sequence"/>
</dbReference>
<comment type="subcellular location">
    <subcellularLocation>
        <location evidence="1">Membrane</location>
        <topology evidence="1">Multi-pass membrane protein</topology>
    </subcellularLocation>
</comment>
<dbReference type="PANTHER" id="PTHR34093">
    <property type="entry name" value="CHLORIDE CHANNEL CLIC-LIKE PROTEIN 1"/>
    <property type="match status" value="1"/>
</dbReference>
<feature type="transmembrane region" description="Helical" evidence="8">
    <location>
        <begin position="206"/>
        <end position="223"/>
    </location>
</feature>
<evidence type="ECO:0000256" key="3">
    <source>
        <dbReference type="ARBA" id="ARBA00015571"/>
    </source>
</evidence>
<feature type="signal peptide" evidence="9">
    <location>
        <begin position="1"/>
        <end position="22"/>
    </location>
</feature>
<keyword evidence="9" id="KW-0732">Signal</keyword>
<feature type="chain" id="PRO_5046924026" description="Chloride channel CLIC-like protein 1" evidence="9">
    <location>
        <begin position="23"/>
        <end position="498"/>
    </location>
</feature>
<dbReference type="PANTHER" id="PTHR34093:SF1">
    <property type="entry name" value="CHLORIDE CHANNEL CLIC-LIKE PROTEIN 1"/>
    <property type="match status" value="1"/>
</dbReference>
<organism evidence="10 11">
    <name type="scientific">Porites lobata</name>
    <dbReference type="NCBI Taxonomy" id="104759"/>
    <lineage>
        <taxon>Eukaryota</taxon>
        <taxon>Metazoa</taxon>
        <taxon>Cnidaria</taxon>
        <taxon>Anthozoa</taxon>
        <taxon>Hexacorallia</taxon>
        <taxon>Scleractinia</taxon>
        <taxon>Fungiina</taxon>
        <taxon>Poritidae</taxon>
        <taxon>Porites</taxon>
    </lineage>
</organism>
<feature type="region of interest" description="Disordered" evidence="7">
    <location>
        <begin position="438"/>
        <end position="498"/>
    </location>
</feature>
<dbReference type="InterPro" id="IPR009231">
    <property type="entry name" value="Chloride_chnl_CLIC-like"/>
</dbReference>
<evidence type="ECO:0000256" key="2">
    <source>
        <dbReference type="ARBA" id="ARBA00005944"/>
    </source>
</evidence>
<feature type="compositionally biased region" description="Basic and acidic residues" evidence="7">
    <location>
        <begin position="460"/>
        <end position="476"/>
    </location>
</feature>
<keyword evidence="6 8" id="KW-0472">Membrane</keyword>
<evidence type="ECO:0000256" key="6">
    <source>
        <dbReference type="ARBA" id="ARBA00023136"/>
    </source>
</evidence>
<dbReference type="EMBL" id="CALNXK010000143">
    <property type="protein sequence ID" value="CAH3168073.1"/>
    <property type="molecule type" value="Genomic_DNA"/>
</dbReference>
<keyword evidence="5 8" id="KW-1133">Transmembrane helix</keyword>
<evidence type="ECO:0000256" key="4">
    <source>
        <dbReference type="ARBA" id="ARBA00022692"/>
    </source>
</evidence>
<evidence type="ECO:0000256" key="8">
    <source>
        <dbReference type="SAM" id="Phobius"/>
    </source>
</evidence>
<sequence>MYIFPLLLTTVTFLGGSTLVKADIDAGKTPPMEEWVNPGDMINYDTDTKVKTDCGSLQAQLSQCEQDLKKMPSSCPSCAEKTAANASPSQPCDTPYFKKLARTILGHIEDYGSYEVKVPASEDDSSTLEKFVSSDKGNVQDVSEVITGILTNFKSHEEVFGFSKWDTSTLSYLTREAILLSVAFILVICAVVIFEMRTNLSWRSQLWLVLLVSFIVSIPWEWYRLYRKAFASKQAQMAKANEIPKGCLPDHELRPWESFKLWFSSSFTFSDDICTRYQETLLVDPFWEVSPSKALSATVATIVAQPFEQLAEALGKSFRALFREVPLQWQPFVFIAVIIIIIIAMFTLSGLQVRLPFVTLTTVPAIPGNFQAQLRQLENQFRNVEETVAQINNAVHQREAVVNVPLQGDIHDKQTEILNLLETILEYHQKSAQLAVQGGRSQQEQKVYGPVENADEEAADEKPPKRAIMESNKDKMPVQNSEWDTKVGVEDVGSSQGT</sequence>
<gene>
    <name evidence="10" type="ORF">PLOB_00009003</name>
</gene>
<reference evidence="10 11" key="1">
    <citation type="submission" date="2022-05" db="EMBL/GenBank/DDBJ databases">
        <authorList>
            <consortium name="Genoscope - CEA"/>
            <person name="William W."/>
        </authorList>
    </citation>
    <scope>NUCLEOTIDE SEQUENCE [LARGE SCALE GENOMIC DNA]</scope>
</reference>
<evidence type="ECO:0000256" key="7">
    <source>
        <dbReference type="SAM" id="MobiDB-lite"/>
    </source>
</evidence>
<keyword evidence="11" id="KW-1185">Reference proteome</keyword>
<accession>A0ABN8QSJ3</accession>
<name>A0ABN8QSJ3_9CNID</name>
<comment type="similarity">
    <text evidence="2">Belongs to the chloride channel MCLC family.</text>
</comment>
<keyword evidence="4 8" id="KW-0812">Transmembrane</keyword>
<proteinExistence type="inferred from homology"/>
<evidence type="ECO:0000256" key="9">
    <source>
        <dbReference type="SAM" id="SignalP"/>
    </source>
</evidence>
<feature type="transmembrane region" description="Helical" evidence="8">
    <location>
        <begin position="177"/>
        <end position="194"/>
    </location>
</feature>
<evidence type="ECO:0000256" key="5">
    <source>
        <dbReference type="ARBA" id="ARBA00022989"/>
    </source>
</evidence>
<dbReference type="Pfam" id="PF05934">
    <property type="entry name" value="MCLC"/>
    <property type="match status" value="1"/>
</dbReference>